<dbReference type="SUPFAM" id="SSF53474">
    <property type="entry name" value="alpha/beta-Hydrolases"/>
    <property type="match status" value="1"/>
</dbReference>
<dbReference type="RefSeq" id="WP_169320591.1">
    <property type="nucleotide sequence ID" value="NZ_JABCJF010000002.1"/>
</dbReference>
<dbReference type="Pfam" id="PF02129">
    <property type="entry name" value="Peptidase_S15"/>
    <property type="match status" value="1"/>
</dbReference>
<comment type="caution">
    <text evidence="3">The sequence shown here is derived from an EMBL/GenBank/DDBJ whole genome shotgun (WGS) entry which is preliminary data.</text>
</comment>
<feature type="domain" description="Xaa-Pro dipeptidyl-peptidase C-terminal" evidence="2">
    <location>
        <begin position="506"/>
        <end position="733"/>
    </location>
</feature>
<dbReference type="EMBL" id="JABCJF010000002">
    <property type="protein sequence ID" value="NMR33570.1"/>
    <property type="molecule type" value="Genomic_DNA"/>
</dbReference>
<evidence type="ECO:0000313" key="3">
    <source>
        <dbReference type="EMBL" id="NMR33570.1"/>
    </source>
</evidence>
<reference evidence="3 4" key="1">
    <citation type="submission" date="2020-04" db="EMBL/GenBank/DDBJ databases">
        <title>Genome analysis and antimicrobial resistance characteristics of Chryseobacterium aquaticum isolated from farmed salmonids.</title>
        <authorList>
            <person name="Saticioglu I.B."/>
            <person name="Duman M."/>
            <person name="Altun S."/>
        </authorList>
    </citation>
    <scope>NUCLEOTIDE SEQUENCE [LARGE SCALE GENOMIC DNA]</scope>
    <source>
        <strain evidence="3 4">C-174</strain>
    </source>
</reference>
<sequence>MNKYFIFAAILISNLLFAQKISIKQFEKSTFDDIKPLINYLSQEVLSKYNNEKNKKTYYDNVLRINMLIGNYNLAQKQLDTLRGLYQKDSPIAAVTMGTQHEVFMNTLKNGDSKTNFEKAYLVELEKKYNTLPVKSRIILPKYFEGDENKIKESIISILNKDVVGKDSIDLKTAISLARNYNGYVLVKESFHIAQQYLKRKDEESYIIYDNIKVTTRNNAELTLNIAIDKKTPKPQSTILINTIYSSKSKINDAKEYASEGYACVILNTRGKYLSNDTIEPFEHEADDINEVIDWIVKQPWSDGKIGMIGGSYLGFSQWAATKKLHPALKTIIPQASVGIGTMDYPMSNHVFTSYALRWIHYTTNNKFTDDTSFRNEKEWDSVYRKWYQSGLGFNKLDSISGKKSEIFQKWLRHPSYDSFWSSMVPYKKEFSKINIPILTTTGYYDSDQLGAFYYFREHHKYNKNANHYMIVGPYDHYGAQGDINTNYKGYKIDEVAKIDLDKICIEWFDYILKEKPKPIFIKGKINYQVMGANQWKSTNNLDKFEKTKLKFYLNTDSSLSSALDKKGFKTLQVDFKDRTDADSLLAFEYNVIDKVLPKDNSIVYTTKVIDKPMEFTGNFTGKIYFQTNKKDVDLKGFLYEQLPNGKYFLLSTYLGRASYNENPERRTLLKPEKREFINITNNEFVSKIIEKGSKLVFVLGVNKTPRYQINYGTGKDVSDETIADAKEPLEIKWYNDSYIEIPIMQE</sequence>
<dbReference type="GO" id="GO:0008239">
    <property type="term" value="F:dipeptidyl-peptidase activity"/>
    <property type="evidence" value="ECO:0007669"/>
    <property type="project" value="InterPro"/>
</dbReference>
<evidence type="ECO:0000313" key="4">
    <source>
        <dbReference type="Proteomes" id="UP000548067"/>
    </source>
</evidence>
<dbReference type="NCBIfam" id="TIGR00976">
    <property type="entry name" value="CocE_NonD"/>
    <property type="match status" value="1"/>
</dbReference>
<dbReference type="InterPro" id="IPR029058">
    <property type="entry name" value="AB_hydrolase_fold"/>
</dbReference>
<gene>
    <name evidence="3" type="ORF">HIO71_05035</name>
</gene>
<organism evidence="3 4">
    <name type="scientific">Chryseobacterium aquaticum</name>
    <dbReference type="NCBI Taxonomy" id="452084"/>
    <lineage>
        <taxon>Bacteria</taxon>
        <taxon>Pseudomonadati</taxon>
        <taxon>Bacteroidota</taxon>
        <taxon>Flavobacteriia</taxon>
        <taxon>Flavobacteriales</taxon>
        <taxon>Weeksellaceae</taxon>
        <taxon>Chryseobacterium group</taxon>
        <taxon>Chryseobacterium</taxon>
    </lineage>
</organism>
<dbReference type="Gene3D" id="3.40.50.1820">
    <property type="entry name" value="alpha/beta hydrolase"/>
    <property type="match status" value="1"/>
</dbReference>
<dbReference type="SMART" id="SM00939">
    <property type="entry name" value="PepX_C"/>
    <property type="match status" value="1"/>
</dbReference>
<dbReference type="Pfam" id="PF08530">
    <property type="entry name" value="PepX_C"/>
    <property type="match status" value="1"/>
</dbReference>
<proteinExistence type="predicted"/>
<accession>A0A848N4H2</accession>
<dbReference type="Proteomes" id="UP000548067">
    <property type="component" value="Unassembled WGS sequence"/>
</dbReference>
<dbReference type="Gene3D" id="1.10.3020.10">
    <property type="entry name" value="alpha-amino acid ester hydrolase ( Helical cap domain)"/>
    <property type="match status" value="1"/>
</dbReference>
<dbReference type="InterPro" id="IPR000383">
    <property type="entry name" value="Xaa-Pro-like_dom"/>
</dbReference>
<evidence type="ECO:0000256" key="1">
    <source>
        <dbReference type="ARBA" id="ARBA00022801"/>
    </source>
</evidence>
<dbReference type="InterPro" id="IPR008979">
    <property type="entry name" value="Galactose-bd-like_sf"/>
</dbReference>
<name>A0A848N4H2_9FLAO</name>
<dbReference type="SUPFAM" id="SSF49785">
    <property type="entry name" value="Galactose-binding domain-like"/>
    <property type="match status" value="1"/>
</dbReference>
<keyword evidence="1 3" id="KW-0378">Hydrolase</keyword>
<protein>
    <submittedName>
        <fullName evidence="3">CocE/NonD family hydrolase</fullName>
    </submittedName>
</protein>
<evidence type="ECO:0000259" key="2">
    <source>
        <dbReference type="SMART" id="SM00939"/>
    </source>
</evidence>
<dbReference type="Gene3D" id="2.60.120.260">
    <property type="entry name" value="Galactose-binding domain-like"/>
    <property type="match status" value="1"/>
</dbReference>
<dbReference type="InterPro" id="IPR005674">
    <property type="entry name" value="CocE/Ser_esterase"/>
</dbReference>
<dbReference type="InterPro" id="IPR013736">
    <property type="entry name" value="Xaa-Pro_dipept_C"/>
</dbReference>
<dbReference type="AlphaFoldDB" id="A0A848N4H2"/>